<feature type="transmembrane region" description="Helical" evidence="1">
    <location>
        <begin position="7"/>
        <end position="26"/>
    </location>
</feature>
<sequence length="135" mass="14947">MTWRPSRWLLAILTTMTLLAPLAVLASEMPRIAAWPLALAALGHGAVLLWREARRPRRAFVFVGGAGAALLDGATVRDVSLRWQGPLAFLSWRDAAGRARRLVWWPDSLPSAQRRELRLAAPEPPAARRRPSMAP</sequence>
<keyword evidence="1" id="KW-1133">Transmembrane helix</keyword>
<reference evidence="2 3" key="1">
    <citation type="submission" date="2020-07" db="EMBL/GenBank/DDBJ databases">
        <title>Luteimonas sp. SJ-92.</title>
        <authorList>
            <person name="Huang X.-X."/>
            <person name="Xu L."/>
            <person name="Sun J.-Q."/>
        </authorList>
    </citation>
    <scope>NUCLEOTIDE SEQUENCE [LARGE SCALE GENOMIC DNA]</scope>
    <source>
        <strain evidence="2 3">SJ-92</strain>
    </source>
</reference>
<keyword evidence="1" id="KW-0812">Transmembrane</keyword>
<organism evidence="2 3">
    <name type="scientific">Luteimonas salinisoli</name>
    <dbReference type="NCBI Taxonomy" id="2752307"/>
    <lineage>
        <taxon>Bacteria</taxon>
        <taxon>Pseudomonadati</taxon>
        <taxon>Pseudomonadota</taxon>
        <taxon>Gammaproteobacteria</taxon>
        <taxon>Lysobacterales</taxon>
        <taxon>Lysobacteraceae</taxon>
        <taxon>Luteimonas</taxon>
    </lineage>
</organism>
<comment type="caution">
    <text evidence="2">The sequence shown here is derived from an EMBL/GenBank/DDBJ whole genome shotgun (WGS) entry which is preliminary data.</text>
</comment>
<proteinExistence type="predicted"/>
<evidence type="ECO:0008006" key="4">
    <source>
        <dbReference type="Google" id="ProtNLM"/>
    </source>
</evidence>
<dbReference type="EMBL" id="JACCKA010000070">
    <property type="protein sequence ID" value="NZA27022.1"/>
    <property type="molecule type" value="Genomic_DNA"/>
</dbReference>
<accession>A0A853JE61</accession>
<gene>
    <name evidence="2" type="ORF">H0E84_11595</name>
</gene>
<keyword evidence="1" id="KW-0472">Membrane</keyword>
<evidence type="ECO:0000313" key="3">
    <source>
        <dbReference type="Proteomes" id="UP000578091"/>
    </source>
</evidence>
<feature type="transmembrane region" description="Helical" evidence="1">
    <location>
        <begin position="32"/>
        <end position="50"/>
    </location>
</feature>
<protein>
    <recommendedName>
        <fullName evidence="4">Toxin CptA</fullName>
    </recommendedName>
</protein>
<dbReference type="Proteomes" id="UP000578091">
    <property type="component" value="Unassembled WGS sequence"/>
</dbReference>
<keyword evidence="3" id="KW-1185">Reference proteome</keyword>
<evidence type="ECO:0000256" key="1">
    <source>
        <dbReference type="SAM" id="Phobius"/>
    </source>
</evidence>
<name>A0A853JE61_9GAMM</name>
<dbReference type="AlphaFoldDB" id="A0A853JE61"/>
<evidence type="ECO:0000313" key="2">
    <source>
        <dbReference type="EMBL" id="NZA27022.1"/>
    </source>
</evidence>